<dbReference type="InterPro" id="IPR029044">
    <property type="entry name" value="Nucleotide-diphossugar_trans"/>
</dbReference>
<feature type="non-terminal residue" evidence="4">
    <location>
        <position position="1"/>
    </location>
</feature>
<proteinExistence type="predicted"/>
<dbReference type="PANTHER" id="PTHR42866">
    <property type="entry name" value="3-DEOXY-MANNO-OCTULOSONATE CYTIDYLYLTRANSFERASE"/>
    <property type="match status" value="1"/>
</dbReference>
<keyword evidence="3" id="KW-0448">Lipopolysaccharide biosynthesis</keyword>
<organism evidence="4 5">
    <name type="scientific">Candidatus Afipia apatlaquensis</name>
    <dbReference type="NCBI Taxonomy" id="2712852"/>
    <lineage>
        <taxon>Bacteria</taxon>
        <taxon>Pseudomonadati</taxon>
        <taxon>Pseudomonadota</taxon>
        <taxon>Alphaproteobacteria</taxon>
        <taxon>Hyphomicrobiales</taxon>
        <taxon>Nitrobacteraceae</taxon>
        <taxon>Afipia</taxon>
    </lineage>
</organism>
<evidence type="ECO:0000256" key="1">
    <source>
        <dbReference type="ARBA" id="ARBA00022679"/>
    </source>
</evidence>
<accession>A0A7C9VFZ1</accession>
<evidence type="ECO:0000256" key="2">
    <source>
        <dbReference type="ARBA" id="ARBA00022695"/>
    </source>
</evidence>
<name>A0A7C9VFZ1_9BRAD</name>
<keyword evidence="2 4" id="KW-0548">Nucleotidyltransferase</keyword>
<reference evidence="4" key="1">
    <citation type="submission" date="2020-02" db="EMBL/GenBank/DDBJ databases">
        <title>Draft genome sequence of Candidatus Afipia apatlaquensis IBT-C3, a potential strain for decolorization of textile dyes.</title>
        <authorList>
            <person name="Sanchez-Reyes A."/>
            <person name="Breton-Deval L."/>
            <person name="Mangelson H."/>
            <person name="Sanchez-Flores A."/>
        </authorList>
    </citation>
    <scope>NUCLEOTIDE SEQUENCE [LARGE SCALE GENOMIC DNA]</scope>
    <source>
        <strain evidence="4">IBT-C3</strain>
    </source>
</reference>
<protein>
    <submittedName>
        <fullName evidence="4">3-deoxy-manno-octulosonate cytidylyltransferase</fullName>
    </submittedName>
</protein>
<dbReference type="Gene3D" id="3.90.550.10">
    <property type="entry name" value="Spore Coat Polysaccharide Biosynthesis Protein SpsA, Chain A"/>
    <property type="match status" value="1"/>
</dbReference>
<dbReference type="EMBL" id="JAAMRR010000728">
    <property type="protein sequence ID" value="NGX96246.1"/>
    <property type="molecule type" value="Genomic_DNA"/>
</dbReference>
<dbReference type="AlphaFoldDB" id="A0A7C9VFZ1"/>
<dbReference type="PANTHER" id="PTHR42866:SF2">
    <property type="entry name" value="3-DEOXY-MANNO-OCTULOSONATE CYTIDYLYLTRANSFERASE, MITOCHONDRIAL"/>
    <property type="match status" value="1"/>
</dbReference>
<keyword evidence="5" id="KW-1185">Reference proteome</keyword>
<comment type="caution">
    <text evidence="4">The sequence shown here is derived from an EMBL/GenBank/DDBJ whole genome shotgun (WGS) entry which is preliminary data.</text>
</comment>
<gene>
    <name evidence="4" type="ORF">G4V63_13805</name>
</gene>
<dbReference type="GO" id="GO:0008690">
    <property type="term" value="F:3-deoxy-manno-octulosonate cytidylyltransferase activity"/>
    <property type="evidence" value="ECO:0007669"/>
    <property type="project" value="TreeGrafter"/>
</dbReference>
<dbReference type="Proteomes" id="UP000480266">
    <property type="component" value="Unassembled WGS sequence"/>
</dbReference>
<evidence type="ECO:0000256" key="3">
    <source>
        <dbReference type="ARBA" id="ARBA00022985"/>
    </source>
</evidence>
<evidence type="ECO:0000313" key="4">
    <source>
        <dbReference type="EMBL" id="NGX96246.1"/>
    </source>
</evidence>
<sequence>GQIDTIINVQGDLPTIAAEDIRAVLAPLADPEVDIATLAAVITKDEEHTNPNVVKVIGSPLSAARLRALYFTRATAPYGDGPRYHHIGLYAYRRSALARFVALPPSPLEVREKLEQLRALEAGMRIDVTVVDTVPLGVDTPHDLETARQMLMSQFRSS</sequence>
<dbReference type="Pfam" id="PF02348">
    <property type="entry name" value="CTP_transf_3"/>
    <property type="match status" value="1"/>
</dbReference>
<dbReference type="GO" id="GO:0009103">
    <property type="term" value="P:lipopolysaccharide biosynthetic process"/>
    <property type="evidence" value="ECO:0007669"/>
    <property type="project" value="UniProtKB-KW"/>
</dbReference>
<dbReference type="SUPFAM" id="SSF53448">
    <property type="entry name" value="Nucleotide-diphospho-sugar transferases"/>
    <property type="match status" value="1"/>
</dbReference>
<dbReference type="GO" id="GO:0005829">
    <property type="term" value="C:cytosol"/>
    <property type="evidence" value="ECO:0007669"/>
    <property type="project" value="TreeGrafter"/>
</dbReference>
<dbReference type="InterPro" id="IPR003329">
    <property type="entry name" value="Cytidylyl_trans"/>
</dbReference>
<evidence type="ECO:0000313" key="5">
    <source>
        <dbReference type="Proteomes" id="UP000480266"/>
    </source>
</evidence>
<keyword evidence="1" id="KW-0808">Transferase</keyword>